<name>A0A6G9Y0L8_NOCBR</name>
<protein>
    <submittedName>
        <fullName evidence="1">Uncharacterized protein</fullName>
    </submittedName>
</protein>
<dbReference type="RefSeq" id="WP_167465770.1">
    <property type="nucleotide sequence ID" value="NZ_CP046171.1"/>
</dbReference>
<dbReference type="AlphaFoldDB" id="A0A6G9Y0L8"/>
<evidence type="ECO:0000313" key="2">
    <source>
        <dbReference type="Proteomes" id="UP000501705"/>
    </source>
</evidence>
<proteinExistence type="predicted"/>
<sequence length="166" mass="18719">MAGTGRRGAGGQPKTLEVVEVLKQWPLEVQSDLSRYHGIRIRDWWHGQLSSQEVFAYIAHLPDESATKTGAREGDWTQERYLTTRLINEFLCYRADFASAHGGDMRPALILSPAQLAAKAAERQQYLDLREMMLAQMRGEYQPPTRTVTFETEDKLGRTATPPPSA</sequence>
<dbReference type="EMBL" id="CP046171">
    <property type="protein sequence ID" value="QIS06755.1"/>
    <property type="molecule type" value="Genomic_DNA"/>
</dbReference>
<accession>A0A6G9Y0L8</accession>
<gene>
    <name evidence="1" type="ORF">F5X71_34590</name>
</gene>
<dbReference type="Proteomes" id="UP000501705">
    <property type="component" value="Chromosome"/>
</dbReference>
<evidence type="ECO:0000313" key="1">
    <source>
        <dbReference type="EMBL" id="QIS06755.1"/>
    </source>
</evidence>
<organism evidence="1 2">
    <name type="scientific">Nocardia brasiliensis</name>
    <dbReference type="NCBI Taxonomy" id="37326"/>
    <lineage>
        <taxon>Bacteria</taxon>
        <taxon>Bacillati</taxon>
        <taxon>Actinomycetota</taxon>
        <taxon>Actinomycetes</taxon>
        <taxon>Mycobacteriales</taxon>
        <taxon>Nocardiaceae</taxon>
        <taxon>Nocardia</taxon>
    </lineage>
</organism>
<reference evidence="1 2" key="1">
    <citation type="journal article" date="2019" name="ACS Chem. Biol.">
        <title>Identification and Mobilization of a Cryptic Antibiotic Biosynthesis Gene Locus from a Human-Pathogenic Nocardia Isolate.</title>
        <authorList>
            <person name="Herisse M."/>
            <person name="Ishida K."/>
            <person name="Porter J.L."/>
            <person name="Howden B."/>
            <person name="Hertweck C."/>
            <person name="Stinear T.P."/>
            <person name="Pidot S.J."/>
        </authorList>
    </citation>
    <scope>NUCLEOTIDE SEQUENCE [LARGE SCALE GENOMIC DNA]</scope>
    <source>
        <strain evidence="1 2">AUSMDU00024985</strain>
    </source>
</reference>